<protein>
    <recommendedName>
        <fullName evidence="4">tRNA pseudouridine synthase A</fullName>
        <ecNumber evidence="4">5.4.99.12</ecNumber>
    </recommendedName>
    <alternativeName>
        <fullName evidence="4">tRNA pseudouridine(38-40) synthase</fullName>
    </alternativeName>
    <alternativeName>
        <fullName evidence="4">tRNA pseudouridylate synthase I</fullName>
    </alternativeName>
    <alternativeName>
        <fullName evidence="4">tRNA-uridine isomerase I</fullName>
    </alternativeName>
</protein>
<dbReference type="PANTHER" id="PTHR11142:SF0">
    <property type="entry name" value="TRNA PSEUDOURIDINE SYNTHASE-LIKE 1"/>
    <property type="match status" value="1"/>
</dbReference>
<dbReference type="FunFam" id="3.30.70.580:FF:000001">
    <property type="entry name" value="tRNA pseudouridine synthase A"/>
    <property type="match status" value="1"/>
</dbReference>
<comment type="function">
    <text evidence="4">Formation of pseudouridine at positions 38, 39 and 40 in the anticodon stem and loop of transfer RNAs.</text>
</comment>
<proteinExistence type="inferred from homology"/>
<evidence type="ECO:0000259" key="8">
    <source>
        <dbReference type="Pfam" id="PF01416"/>
    </source>
</evidence>
<dbReference type="Proteomes" id="UP000270261">
    <property type="component" value="Unassembled WGS sequence"/>
</dbReference>
<dbReference type="GO" id="GO:0003723">
    <property type="term" value="F:RNA binding"/>
    <property type="evidence" value="ECO:0007669"/>
    <property type="project" value="InterPro"/>
</dbReference>
<evidence type="ECO:0000313" key="10">
    <source>
        <dbReference type="Proteomes" id="UP000270261"/>
    </source>
</evidence>
<dbReference type="Gene3D" id="3.30.70.660">
    <property type="entry name" value="Pseudouridine synthase I, catalytic domain, C-terminal subdomain"/>
    <property type="match status" value="1"/>
</dbReference>
<dbReference type="EC" id="5.4.99.12" evidence="4"/>
<dbReference type="PIRSF" id="PIRSF001430">
    <property type="entry name" value="tRNA_psdUrid_synth"/>
    <property type="match status" value="1"/>
</dbReference>
<feature type="domain" description="Pseudouridine synthase I TruA alpha/beta" evidence="8">
    <location>
        <begin position="179"/>
        <end position="281"/>
    </location>
</feature>
<keyword evidence="2 4" id="KW-0819">tRNA processing</keyword>
<comment type="catalytic activity">
    <reaction evidence="4 7">
        <text>uridine(38/39/40) in tRNA = pseudouridine(38/39/40) in tRNA</text>
        <dbReference type="Rhea" id="RHEA:22376"/>
        <dbReference type="Rhea" id="RHEA-COMP:10085"/>
        <dbReference type="Rhea" id="RHEA-COMP:10087"/>
        <dbReference type="ChEBI" id="CHEBI:65314"/>
        <dbReference type="ChEBI" id="CHEBI:65315"/>
        <dbReference type="EC" id="5.4.99.12"/>
    </reaction>
</comment>
<dbReference type="NCBIfam" id="TIGR00071">
    <property type="entry name" value="hisT_truA"/>
    <property type="match status" value="1"/>
</dbReference>
<comment type="subunit">
    <text evidence="4">Homodimer.</text>
</comment>
<evidence type="ECO:0000256" key="6">
    <source>
        <dbReference type="PIRSR" id="PIRSR001430-2"/>
    </source>
</evidence>
<dbReference type="PANTHER" id="PTHR11142">
    <property type="entry name" value="PSEUDOURIDYLATE SYNTHASE"/>
    <property type="match status" value="1"/>
</dbReference>
<dbReference type="OrthoDB" id="9811823at2"/>
<dbReference type="GO" id="GO:0031119">
    <property type="term" value="P:tRNA pseudouridine synthesis"/>
    <property type="evidence" value="ECO:0007669"/>
    <property type="project" value="UniProtKB-UniRule"/>
</dbReference>
<dbReference type="EMBL" id="RRUE01000001">
    <property type="protein sequence ID" value="RRN45316.1"/>
    <property type="molecule type" value="Genomic_DNA"/>
</dbReference>
<keyword evidence="3 4" id="KW-0413">Isomerase</keyword>
<dbReference type="Pfam" id="PF01416">
    <property type="entry name" value="PseudoU_synth_1"/>
    <property type="match status" value="2"/>
</dbReference>
<evidence type="ECO:0000256" key="4">
    <source>
        <dbReference type="HAMAP-Rule" id="MF_00171"/>
    </source>
</evidence>
<feature type="domain" description="Pseudouridine synthase I TruA alpha/beta" evidence="8">
    <location>
        <begin position="39"/>
        <end position="139"/>
    </location>
</feature>
<dbReference type="InterPro" id="IPR020094">
    <property type="entry name" value="TruA/RsuA/RluB/E/F_N"/>
</dbReference>
<feature type="binding site" evidence="4 6">
    <location>
        <position position="146"/>
    </location>
    <ligand>
        <name>substrate</name>
    </ligand>
</feature>
<dbReference type="InterPro" id="IPR020095">
    <property type="entry name" value="PsdUridine_synth_TruA_C"/>
</dbReference>
<comment type="caution">
    <text evidence="9">The sequence shown here is derived from an EMBL/GenBank/DDBJ whole genome shotgun (WGS) entry which is preliminary data.</text>
</comment>
<evidence type="ECO:0000256" key="1">
    <source>
        <dbReference type="ARBA" id="ARBA00009375"/>
    </source>
</evidence>
<dbReference type="InterPro" id="IPR020103">
    <property type="entry name" value="PsdUridine_synth_cat_dom_sf"/>
</dbReference>
<gene>
    <name evidence="4 9" type="primary">truA</name>
    <name evidence="9" type="ORF">EHV23_03565</name>
</gene>
<dbReference type="SUPFAM" id="SSF55120">
    <property type="entry name" value="Pseudouridine synthase"/>
    <property type="match status" value="1"/>
</dbReference>
<sequence>MAPPGDGVRAVPFRENAHAELSLQDGDREARHRWVCGVSYDGRGFCGWQKQPLQPGLAPSIQTTVERALSAIAGQAIEVRCAGRTDTGVHALEQIIEFSSPVARPPTAWVRGANAHLPDTVAVRWAVPIPADADFDARFSARARTYWYVLIDSPVAPPLWQGRAGWTHRPLDVARMQEAACALLGTHDFSSFRAAECQAATPVRTLEDWTIERHGGFILMRLTANAFLHHMVRNLVGSLVYVGDGRRSVSWLAEVLAARSRSAGAPTFAAGGLYLASVRYEAPWSFPGRGDEPLSLAGLV</sequence>
<comment type="caution">
    <text evidence="4">Lacks conserved residue(s) required for the propagation of feature annotation.</text>
</comment>
<evidence type="ECO:0000313" key="9">
    <source>
        <dbReference type="EMBL" id="RRN45316.1"/>
    </source>
</evidence>
<accession>A0A3R8LSM9</accession>
<dbReference type="InterPro" id="IPR020097">
    <property type="entry name" value="PsdUridine_synth_TruA_a/b_dom"/>
</dbReference>
<dbReference type="HAMAP" id="MF_00171">
    <property type="entry name" value="TruA"/>
    <property type="match status" value="1"/>
</dbReference>
<feature type="active site" description="Nucleophile" evidence="4 5">
    <location>
        <position position="86"/>
    </location>
</feature>
<name>A0A3R8LSM9_9BURK</name>
<dbReference type="InterPro" id="IPR001406">
    <property type="entry name" value="PsdUridine_synth_TruA"/>
</dbReference>
<organism evidence="9 10">
    <name type="scientific">Lautropia dentalis</name>
    <dbReference type="NCBI Taxonomy" id="2490857"/>
    <lineage>
        <taxon>Bacteria</taxon>
        <taxon>Pseudomonadati</taxon>
        <taxon>Pseudomonadota</taxon>
        <taxon>Betaproteobacteria</taxon>
        <taxon>Burkholderiales</taxon>
        <taxon>Burkholderiaceae</taxon>
        <taxon>Lautropia</taxon>
    </lineage>
</organism>
<keyword evidence="10" id="KW-1185">Reference proteome</keyword>
<dbReference type="Gene3D" id="3.30.70.580">
    <property type="entry name" value="Pseudouridine synthase I, catalytic domain, N-terminal subdomain"/>
    <property type="match status" value="1"/>
</dbReference>
<evidence type="ECO:0000256" key="2">
    <source>
        <dbReference type="ARBA" id="ARBA00022694"/>
    </source>
</evidence>
<evidence type="ECO:0000256" key="3">
    <source>
        <dbReference type="ARBA" id="ARBA00023235"/>
    </source>
</evidence>
<reference evidence="9 10" key="1">
    <citation type="submission" date="2018-11" db="EMBL/GenBank/DDBJ databases">
        <title>Genome sequencing of Lautropia sp. KCOM 2505 (= ChDC F240).</title>
        <authorList>
            <person name="Kook J.-K."/>
            <person name="Park S.-N."/>
            <person name="Lim Y.K."/>
        </authorList>
    </citation>
    <scope>NUCLEOTIDE SEQUENCE [LARGE SCALE GENOMIC DNA]</scope>
    <source>
        <strain evidence="9 10">KCOM 2505</strain>
    </source>
</reference>
<dbReference type="CDD" id="cd02570">
    <property type="entry name" value="PseudoU_synth_EcTruA"/>
    <property type="match status" value="1"/>
</dbReference>
<evidence type="ECO:0000256" key="5">
    <source>
        <dbReference type="PIRSR" id="PIRSR001430-1"/>
    </source>
</evidence>
<dbReference type="GO" id="GO:0160147">
    <property type="term" value="F:tRNA pseudouridine(38-40) synthase activity"/>
    <property type="evidence" value="ECO:0007669"/>
    <property type="project" value="UniProtKB-EC"/>
</dbReference>
<dbReference type="AlphaFoldDB" id="A0A3R8LSM9"/>
<comment type="similarity">
    <text evidence="1 4 7">Belongs to the tRNA pseudouridine synthase TruA family.</text>
</comment>
<evidence type="ECO:0000256" key="7">
    <source>
        <dbReference type="RuleBase" id="RU003792"/>
    </source>
</evidence>